<evidence type="ECO:0000313" key="5">
    <source>
        <dbReference type="Proteomes" id="UP001165289"/>
    </source>
</evidence>
<keyword evidence="3" id="KW-0732">Signal</keyword>
<comment type="caution">
    <text evidence="4">The sequence shown here is derived from an EMBL/GenBank/DDBJ whole genome shotgun (WGS) entry which is preliminary data.</text>
</comment>
<evidence type="ECO:0000256" key="1">
    <source>
        <dbReference type="SAM" id="MobiDB-lite"/>
    </source>
</evidence>
<sequence>MNSYFILWVFFIFIIATQGCDRNVIWQSDFCLGTEPLANNTILPPSQSACGFYVGDTLSFINNDADLYENVFQVNTEEEMMNCNATNAINPIPLVVRGIESLNLVSSNDFVFTVTKAVYLLSTSNGSMASAENDRTRNISCLQMAFFLATTTDKVCALPMACRDSVLNDTEIYSLGCNYNLSTATTTATTATIPTIPTTPTTQTSTMSRSTIRTGSPAQSGTTITDPPTISTSGTESTETQPTFVTTQFKLTCLTLEYNLQFDFCLDWALFPLLGLIILVCCLILIACGVVCYLKHWLCFYYCGKNSIKPSRRYEDLYVPPSTWATPDVVQLQNIENCPPKEPDIEGVTRVVPYNGIDS</sequence>
<feature type="region of interest" description="Disordered" evidence="1">
    <location>
        <begin position="193"/>
        <end position="239"/>
    </location>
</feature>
<evidence type="ECO:0000313" key="4">
    <source>
        <dbReference type="EMBL" id="KAI6649609.1"/>
    </source>
</evidence>
<keyword evidence="5" id="KW-1185">Reference proteome</keyword>
<evidence type="ECO:0000256" key="2">
    <source>
        <dbReference type="SAM" id="Phobius"/>
    </source>
</evidence>
<gene>
    <name evidence="4" type="ORF">LOD99_6613</name>
</gene>
<accession>A0AAV7JM72</accession>
<keyword evidence="2" id="KW-0472">Membrane</keyword>
<dbReference type="Proteomes" id="UP001165289">
    <property type="component" value="Unassembled WGS sequence"/>
</dbReference>
<dbReference type="EMBL" id="JAKMXF010000319">
    <property type="protein sequence ID" value="KAI6649609.1"/>
    <property type="molecule type" value="Genomic_DNA"/>
</dbReference>
<feature type="transmembrane region" description="Helical" evidence="2">
    <location>
        <begin position="268"/>
        <end position="294"/>
    </location>
</feature>
<keyword evidence="2" id="KW-0812">Transmembrane</keyword>
<evidence type="ECO:0000256" key="3">
    <source>
        <dbReference type="SAM" id="SignalP"/>
    </source>
</evidence>
<dbReference type="AlphaFoldDB" id="A0AAV7JM72"/>
<feature type="compositionally biased region" description="Low complexity" evidence="1">
    <location>
        <begin position="221"/>
        <end position="239"/>
    </location>
</feature>
<feature type="chain" id="PRO_5043720239" evidence="3">
    <location>
        <begin position="20"/>
        <end position="359"/>
    </location>
</feature>
<protein>
    <submittedName>
        <fullName evidence="4">Uncharacterized protein</fullName>
    </submittedName>
</protein>
<proteinExistence type="predicted"/>
<organism evidence="4 5">
    <name type="scientific">Oopsacas minuta</name>
    <dbReference type="NCBI Taxonomy" id="111878"/>
    <lineage>
        <taxon>Eukaryota</taxon>
        <taxon>Metazoa</taxon>
        <taxon>Porifera</taxon>
        <taxon>Hexactinellida</taxon>
        <taxon>Hexasterophora</taxon>
        <taxon>Lyssacinosida</taxon>
        <taxon>Leucopsacidae</taxon>
        <taxon>Oopsacas</taxon>
    </lineage>
</organism>
<keyword evidence="2" id="KW-1133">Transmembrane helix</keyword>
<name>A0AAV7JM72_9METZ</name>
<reference evidence="4 5" key="1">
    <citation type="journal article" date="2023" name="BMC Biol.">
        <title>The compact genome of the sponge Oopsacas minuta (Hexactinellida) is lacking key metazoan core genes.</title>
        <authorList>
            <person name="Santini S."/>
            <person name="Schenkelaars Q."/>
            <person name="Jourda C."/>
            <person name="Duchesne M."/>
            <person name="Belahbib H."/>
            <person name="Rocher C."/>
            <person name="Selva M."/>
            <person name="Riesgo A."/>
            <person name="Vervoort M."/>
            <person name="Leys S.P."/>
            <person name="Kodjabachian L."/>
            <person name="Le Bivic A."/>
            <person name="Borchiellini C."/>
            <person name="Claverie J.M."/>
            <person name="Renard E."/>
        </authorList>
    </citation>
    <scope>NUCLEOTIDE SEQUENCE [LARGE SCALE GENOMIC DNA]</scope>
    <source>
        <strain evidence="4">SPO-2</strain>
    </source>
</reference>
<feature type="signal peptide" evidence="3">
    <location>
        <begin position="1"/>
        <end position="19"/>
    </location>
</feature>
<feature type="compositionally biased region" description="Low complexity" evidence="1">
    <location>
        <begin position="193"/>
        <end position="214"/>
    </location>
</feature>